<feature type="compositionally biased region" description="Basic and acidic residues" evidence="1">
    <location>
        <begin position="1"/>
        <end position="28"/>
    </location>
</feature>
<protein>
    <recommendedName>
        <fullName evidence="4">BTB domain-containing protein</fullName>
    </recommendedName>
</protein>
<dbReference type="CDD" id="cd18186">
    <property type="entry name" value="BTB_POZ_ZBTB_KLHL-like"/>
    <property type="match status" value="1"/>
</dbReference>
<proteinExistence type="predicted"/>
<dbReference type="AlphaFoldDB" id="A0AA38RLS9"/>
<evidence type="ECO:0000313" key="2">
    <source>
        <dbReference type="EMBL" id="KAJ9142164.1"/>
    </source>
</evidence>
<feature type="compositionally biased region" description="Basic and acidic residues" evidence="1">
    <location>
        <begin position="56"/>
        <end position="69"/>
    </location>
</feature>
<evidence type="ECO:0008006" key="4">
    <source>
        <dbReference type="Google" id="ProtNLM"/>
    </source>
</evidence>
<feature type="region of interest" description="Disordered" evidence="1">
    <location>
        <begin position="1"/>
        <end position="124"/>
    </location>
</feature>
<keyword evidence="3" id="KW-1185">Reference proteome</keyword>
<name>A0AA38RLS9_9PEZI</name>
<dbReference type="InterPro" id="IPR011333">
    <property type="entry name" value="SKP1/BTB/POZ_sf"/>
</dbReference>
<sequence>MSTTENADKKEAAAATDGKDDEKNEHGMRTALESLQISDNENTNLESTVSETMVSEDNKSVSRSSDKGKGPATTTGPPGSVHQDKTIVIQGNDAAKQQQPQGVQGASGSRSSSSAGDDPEKQKAEDFRETMLRALDQGNKPMWENQLGWDVMIRCKGASWRVHRSIIVEQSPEWIAKHIPPPGEGTKPTVWVLQSHDKHQLGNVLKFMYYQEYDNAEMDPEKPLEAASIVTNVAMYIAGMSVLCRPMMDYALTFIEDATDIIQDELPKLYKGNIDSLEESIRRGLKIMYEQGNEKYLWSLRVVMAKLMDVCMLYLLLSPGWPTKYVEHWRMLIPLVKRDNEFFREAKMLRPLRGKERTDGQQDGTEDKAEGSA</sequence>
<feature type="compositionally biased region" description="Polar residues" evidence="1">
    <location>
        <begin position="33"/>
        <end position="55"/>
    </location>
</feature>
<feature type="compositionally biased region" description="Polar residues" evidence="1">
    <location>
        <begin position="95"/>
        <end position="104"/>
    </location>
</feature>
<feature type="region of interest" description="Disordered" evidence="1">
    <location>
        <begin position="354"/>
        <end position="373"/>
    </location>
</feature>
<reference evidence="2" key="1">
    <citation type="submission" date="2022-07" db="EMBL/GenBank/DDBJ databases">
        <title>Fungi with potential for degradation of polypropylene.</title>
        <authorList>
            <person name="Gostincar C."/>
        </authorList>
    </citation>
    <scope>NUCLEOTIDE SEQUENCE</scope>
    <source>
        <strain evidence="2">EXF-13308</strain>
    </source>
</reference>
<feature type="compositionally biased region" description="Low complexity" evidence="1">
    <location>
        <begin position="106"/>
        <end position="116"/>
    </location>
</feature>
<organism evidence="2 3">
    <name type="scientific">Pleurostoma richardsiae</name>
    <dbReference type="NCBI Taxonomy" id="41990"/>
    <lineage>
        <taxon>Eukaryota</taxon>
        <taxon>Fungi</taxon>
        <taxon>Dikarya</taxon>
        <taxon>Ascomycota</taxon>
        <taxon>Pezizomycotina</taxon>
        <taxon>Sordariomycetes</taxon>
        <taxon>Sordariomycetidae</taxon>
        <taxon>Calosphaeriales</taxon>
        <taxon>Pleurostomataceae</taxon>
        <taxon>Pleurostoma</taxon>
    </lineage>
</organism>
<evidence type="ECO:0000256" key="1">
    <source>
        <dbReference type="SAM" id="MobiDB-lite"/>
    </source>
</evidence>
<dbReference type="Proteomes" id="UP001174694">
    <property type="component" value="Unassembled WGS sequence"/>
</dbReference>
<gene>
    <name evidence="2" type="ORF">NKR23_g7391</name>
</gene>
<dbReference type="SUPFAM" id="SSF54695">
    <property type="entry name" value="POZ domain"/>
    <property type="match status" value="1"/>
</dbReference>
<feature type="compositionally biased region" description="Low complexity" evidence="1">
    <location>
        <begin position="70"/>
        <end position="79"/>
    </location>
</feature>
<accession>A0AA38RLS9</accession>
<dbReference type="EMBL" id="JANBVO010000023">
    <property type="protein sequence ID" value="KAJ9142164.1"/>
    <property type="molecule type" value="Genomic_DNA"/>
</dbReference>
<dbReference type="Gene3D" id="3.30.710.10">
    <property type="entry name" value="Potassium Channel Kv1.1, Chain A"/>
    <property type="match status" value="1"/>
</dbReference>
<comment type="caution">
    <text evidence="2">The sequence shown here is derived from an EMBL/GenBank/DDBJ whole genome shotgun (WGS) entry which is preliminary data.</text>
</comment>
<evidence type="ECO:0000313" key="3">
    <source>
        <dbReference type="Proteomes" id="UP001174694"/>
    </source>
</evidence>